<dbReference type="OrthoDB" id="2121326at2759"/>
<feature type="region of interest" description="Disordered" evidence="7">
    <location>
        <begin position="144"/>
        <end position="165"/>
    </location>
</feature>
<evidence type="ECO:0000313" key="10">
    <source>
        <dbReference type="EMBL" id="OAO13663.1"/>
    </source>
</evidence>
<dbReference type="STRING" id="478820.A0A196S9G0"/>
<evidence type="ECO:0000256" key="8">
    <source>
        <dbReference type="SAM" id="SignalP"/>
    </source>
</evidence>
<dbReference type="PANTHER" id="PTHR45815:SF3">
    <property type="entry name" value="PROTEIN DISULFIDE-ISOMERASE A6"/>
    <property type="match status" value="1"/>
</dbReference>
<feature type="compositionally biased region" description="Basic and acidic residues" evidence="7">
    <location>
        <begin position="150"/>
        <end position="162"/>
    </location>
</feature>
<dbReference type="Pfam" id="PF24541">
    <property type="entry name" value="Thioredox_PDIA6_C"/>
    <property type="match status" value="1"/>
</dbReference>
<evidence type="ECO:0000256" key="4">
    <source>
        <dbReference type="ARBA" id="ARBA00023157"/>
    </source>
</evidence>
<dbReference type="AlphaFoldDB" id="A0A196S9G0"/>
<dbReference type="InterPro" id="IPR013766">
    <property type="entry name" value="Thioredoxin_domain"/>
</dbReference>
<gene>
    <name evidence="10" type="ORF">AV274_4637</name>
</gene>
<dbReference type="GO" id="GO:0003756">
    <property type="term" value="F:protein disulfide isomerase activity"/>
    <property type="evidence" value="ECO:0007669"/>
    <property type="project" value="UniProtKB-EC"/>
</dbReference>
<dbReference type="Gene3D" id="3.40.30.10">
    <property type="entry name" value="Glutaredoxin"/>
    <property type="match status" value="1"/>
</dbReference>
<dbReference type="InterPro" id="IPR057305">
    <property type="entry name" value="Thioredox_PDIA6_C"/>
</dbReference>
<evidence type="ECO:0000256" key="6">
    <source>
        <dbReference type="ARBA" id="ARBA00023284"/>
    </source>
</evidence>
<evidence type="ECO:0000256" key="5">
    <source>
        <dbReference type="ARBA" id="ARBA00023235"/>
    </source>
</evidence>
<dbReference type="EC" id="5.3.4.1" evidence="3"/>
<proteinExistence type="predicted"/>
<keyword evidence="5" id="KW-0413">Isomerase</keyword>
<dbReference type="GO" id="GO:0005788">
    <property type="term" value="C:endoplasmic reticulum lumen"/>
    <property type="evidence" value="ECO:0007669"/>
    <property type="project" value="UniProtKB-SubCell"/>
</dbReference>
<feature type="domain" description="Thioredoxin" evidence="9">
    <location>
        <begin position="7"/>
        <end position="163"/>
    </location>
</feature>
<feature type="chain" id="PRO_5008274472" description="protein disulfide-isomerase" evidence="8">
    <location>
        <begin position="18"/>
        <end position="316"/>
    </location>
</feature>
<dbReference type="PRINTS" id="PR00421">
    <property type="entry name" value="THIOREDOXIN"/>
</dbReference>
<name>A0A196S9G0_BLAHN</name>
<evidence type="ECO:0000256" key="2">
    <source>
        <dbReference type="ARBA" id="ARBA00004319"/>
    </source>
</evidence>
<evidence type="ECO:0000256" key="3">
    <source>
        <dbReference type="ARBA" id="ARBA00012723"/>
    </source>
</evidence>
<feature type="signal peptide" evidence="8">
    <location>
        <begin position="1"/>
        <end position="17"/>
    </location>
</feature>
<dbReference type="Pfam" id="PF00085">
    <property type="entry name" value="Thioredoxin"/>
    <property type="match status" value="1"/>
</dbReference>
<dbReference type="Proteomes" id="UP000078348">
    <property type="component" value="Unassembled WGS sequence"/>
</dbReference>
<dbReference type="InterPro" id="IPR036249">
    <property type="entry name" value="Thioredoxin-like_sf"/>
</dbReference>
<evidence type="ECO:0000256" key="7">
    <source>
        <dbReference type="SAM" id="MobiDB-lite"/>
    </source>
</evidence>
<dbReference type="SUPFAM" id="SSF52833">
    <property type="entry name" value="Thioredoxin-like"/>
    <property type="match status" value="1"/>
</dbReference>
<keyword evidence="11" id="KW-1185">Reference proteome</keyword>
<sequence length="316" mass="34897">MKSLFVVLSLLICSSLAFYDENGPVTLLTAKNFKQLVLDSNEVWMVEFFAPWCGHCKAMKDEWIKAAGAMGGIVHFGAVDATVEQSLASQYGIQGFPTIKIFSPLRKQPTDYQQAREAKPFCKAAFAAAKELVSARLKGKAESNYNGNQKAERAEEPKKAAEPPKPIEVNEITNQEQFDAACKESTCMLLFVPDIRDAGKAEREEMIATLKKVAEAQVRGLFQYGWIVGGTQYDMEQKLNLGFGYPAVIAVSGNKGRYAVQKGAFTEHNLNVFVKGLQLGSIRTSTLPELPAFVEVQPWDGQDAPVVEEEEDEDEI</sequence>
<dbReference type="PROSITE" id="PS51352">
    <property type="entry name" value="THIOREDOXIN_2"/>
    <property type="match status" value="1"/>
</dbReference>
<dbReference type="InterPro" id="IPR017937">
    <property type="entry name" value="Thioredoxin_CS"/>
</dbReference>
<organism evidence="10 11">
    <name type="scientific">Blastocystis sp. subtype 1 (strain ATCC 50177 / NandII)</name>
    <dbReference type="NCBI Taxonomy" id="478820"/>
    <lineage>
        <taxon>Eukaryota</taxon>
        <taxon>Sar</taxon>
        <taxon>Stramenopiles</taxon>
        <taxon>Bigyra</taxon>
        <taxon>Opalozoa</taxon>
        <taxon>Opalinata</taxon>
        <taxon>Blastocystidae</taxon>
        <taxon>Blastocystis</taxon>
    </lineage>
</organism>
<dbReference type="PANTHER" id="PTHR45815">
    <property type="entry name" value="PROTEIN DISULFIDE-ISOMERASE A6"/>
    <property type="match status" value="1"/>
</dbReference>
<dbReference type="EMBL" id="LXWW01000346">
    <property type="protein sequence ID" value="OAO13663.1"/>
    <property type="molecule type" value="Genomic_DNA"/>
</dbReference>
<dbReference type="GO" id="GO:0015035">
    <property type="term" value="F:protein-disulfide reductase activity"/>
    <property type="evidence" value="ECO:0007669"/>
    <property type="project" value="TreeGrafter"/>
</dbReference>
<comment type="caution">
    <text evidence="10">The sequence shown here is derived from an EMBL/GenBank/DDBJ whole genome shotgun (WGS) entry which is preliminary data.</text>
</comment>
<evidence type="ECO:0000259" key="9">
    <source>
        <dbReference type="PROSITE" id="PS51352"/>
    </source>
</evidence>
<dbReference type="PROSITE" id="PS00194">
    <property type="entry name" value="THIOREDOXIN_1"/>
    <property type="match status" value="1"/>
</dbReference>
<dbReference type="GO" id="GO:0034976">
    <property type="term" value="P:response to endoplasmic reticulum stress"/>
    <property type="evidence" value="ECO:0007669"/>
    <property type="project" value="TreeGrafter"/>
</dbReference>
<protein>
    <recommendedName>
        <fullName evidence="3">protein disulfide-isomerase</fullName>
        <ecNumber evidence="3">5.3.4.1</ecNumber>
    </recommendedName>
</protein>
<comment type="subcellular location">
    <subcellularLocation>
        <location evidence="2">Endoplasmic reticulum lumen</location>
    </subcellularLocation>
</comment>
<keyword evidence="4" id="KW-1015">Disulfide bond</keyword>
<accession>A0A196S9G0</accession>
<evidence type="ECO:0000256" key="1">
    <source>
        <dbReference type="ARBA" id="ARBA00001182"/>
    </source>
</evidence>
<reference evidence="10 11" key="1">
    <citation type="submission" date="2016-05" db="EMBL/GenBank/DDBJ databases">
        <title>Nuclear genome of Blastocystis sp. subtype 1 NandII.</title>
        <authorList>
            <person name="Gentekaki E."/>
            <person name="Curtis B."/>
            <person name="Stairs C."/>
            <person name="Eme L."/>
            <person name="Herman E."/>
            <person name="Klimes V."/>
            <person name="Arias M.C."/>
            <person name="Elias M."/>
            <person name="Hilliou F."/>
            <person name="Klute M."/>
            <person name="Malik S.-B."/>
            <person name="Pightling A."/>
            <person name="Rachubinski R."/>
            <person name="Salas D."/>
            <person name="Schlacht A."/>
            <person name="Suga H."/>
            <person name="Archibald J."/>
            <person name="Ball S.G."/>
            <person name="Clark G."/>
            <person name="Dacks J."/>
            <person name="Van Der Giezen M."/>
            <person name="Tsaousis A."/>
            <person name="Roger A."/>
        </authorList>
    </citation>
    <scope>NUCLEOTIDE SEQUENCE [LARGE SCALE GENOMIC DNA]</scope>
    <source>
        <strain evidence="11">ATCC 50177 / NandII</strain>
    </source>
</reference>
<keyword evidence="8" id="KW-0732">Signal</keyword>
<comment type="catalytic activity">
    <reaction evidence="1">
        <text>Catalyzes the rearrangement of -S-S- bonds in proteins.</text>
        <dbReference type="EC" id="5.3.4.1"/>
    </reaction>
</comment>
<evidence type="ECO:0000313" key="11">
    <source>
        <dbReference type="Proteomes" id="UP000078348"/>
    </source>
</evidence>
<keyword evidence="6" id="KW-0676">Redox-active center</keyword>